<dbReference type="PROSITE" id="PS50977">
    <property type="entry name" value="HTH_TETR_2"/>
    <property type="match status" value="1"/>
</dbReference>
<sequence length="198" mass="22115">MNTETQSTRQHILDVGYQLIVEKGFSNVGLAQLLNHAGVPKGSFYHYFKSKEQFGEALIEEYFSQYQAKLDAHFSNPALNGFEKLMGYWMKWIEVNDGMCGSQRCLVVKLSAEVSDLSESMRISLLNGANRIVTVLADCVQIGIDDGSIQVSNAEKAASQLYQLWIGASLMSKLNQNVEPMKQALESTERLLKGQHAF</sequence>
<dbReference type="SUPFAM" id="SSF48498">
    <property type="entry name" value="Tetracyclin repressor-like, C-terminal domain"/>
    <property type="match status" value="1"/>
</dbReference>
<feature type="DNA-binding region" description="H-T-H motif" evidence="4">
    <location>
        <begin position="29"/>
        <end position="48"/>
    </location>
</feature>
<dbReference type="PANTHER" id="PTHR47506:SF6">
    <property type="entry name" value="HTH-TYPE TRANSCRIPTIONAL REPRESSOR NEMR"/>
    <property type="match status" value="1"/>
</dbReference>
<dbReference type="STRING" id="1796497.GCE9029_01511"/>
<keyword evidence="2 4" id="KW-0238">DNA-binding</keyword>
<keyword evidence="1" id="KW-0805">Transcription regulation</keyword>
<organism evidence="6 7">
    <name type="scientific">Grimontia celer</name>
    <dbReference type="NCBI Taxonomy" id="1796497"/>
    <lineage>
        <taxon>Bacteria</taxon>
        <taxon>Pseudomonadati</taxon>
        <taxon>Pseudomonadota</taxon>
        <taxon>Gammaproteobacteria</taxon>
        <taxon>Vibrionales</taxon>
        <taxon>Vibrionaceae</taxon>
        <taxon>Grimontia</taxon>
    </lineage>
</organism>
<dbReference type="AlphaFoldDB" id="A0A128EY71"/>
<dbReference type="PRINTS" id="PR00455">
    <property type="entry name" value="HTHTETR"/>
</dbReference>
<name>A0A128EY71_9GAMM</name>
<dbReference type="InterPro" id="IPR001647">
    <property type="entry name" value="HTH_TetR"/>
</dbReference>
<keyword evidence="7" id="KW-1185">Reference proteome</keyword>
<dbReference type="EMBL" id="FIZX01000001">
    <property type="protein sequence ID" value="CZF79539.1"/>
    <property type="molecule type" value="Genomic_DNA"/>
</dbReference>
<evidence type="ECO:0000313" key="6">
    <source>
        <dbReference type="EMBL" id="CZF79539.1"/>
    </source>
</evidence>
<protein>
    <submittedName>
        <fullName evidence="6">HTH-type transcriptional repressor NemR</fullName>
    </submittedName>
</protein>
<dbReference type="RefSeq" id="WP_062662246.1">
    <property type="nucleotide sequence ID" value="NZ_FIZX01000001.1"/>
</dbReference>
<evidence type="ECO:0000256" key="3">
    <source>
        <dbReference type="ARBA" id="ARBA00023163"/>
    </source>
</evidence>
<accession>A0A128EY71</accession>
<dbReference type="Pfam" id="PF00440">
    <property type="entry name" value="TetR_N"/>
    <property type="match status" value="1"/>
</dbReference>
<dbReference type="InterPro" id="IPR011075">
    <property type="entry name" value="TetR_C"/>
</dbReference>
<dbReference type="InterPro" id="IPR036271">
    <property type="entry name" value="Tet_transcr_reg_TetR-rel_C_sf"/>
</dbReference>
<dbReference type="PANTHER" id="PTHR47506">
    <property type="entry name" value="TRANSCRIPTIONAL REGULATORY PROTEIN"/>
    <property type="match status" value="1"/>
</dbReference>
<dbReference type="OrthoDB" id="4541465at2"/>
<dbReference type="InterPro" id="IPR009057">
    <property type="entry name" value="Homeodomain-like_sf"/>
</dbReference>
<evidence type="ECO:0000256" key="2">
    <source>
        <dbReference type="ARBA" id="ARBA00023125"/>
    </source>
</evidence>
<feature type="domain" description="HTH tetR-type" evidence="5">
    <location>
        <begin position="6"/>
        <end position="66"/>
    </location>
</feature>
<dbReference type="GO" id="GO:0003677">
    <property type="term" value="F:DNA binding"/>
    <property type="evidence" value="ECO:0007669"/>
    <property type="project" value="UniProtKB-UniRule"/>
</dbReference>
<evidence type="ECO:0000256" key="1">
    <source>
        <dbReference type="ARBA" id="ARBA00023015"/>
    </source>
</evidence>
<dbReference type="Proteomes" id="UP000071641">
    <property type="component" value="Unassembled WGS sequence"/>
</dbReference>
<evidence type="ECO:0000313" key="7">
    <source>
        <dbReference type="Proteomes" id="UP000071641"/>
    </source>
</evidence>
<dbReference type="Gene3D" id="1.10.357.10">
    <property type="entry name" value="Tetracycline Repressor, domain 2"/>
    <property type="match status" value="1"/>
</dbReference>
<evidence type="ECO:0000256" key="4">
    <source>
        <dbReference type="PROSITE-ProRule" id="PRU00335"/>
    </source>
</evidence>
<dbReference type="SUPFAM" id="SSF46689">
    <property type="entry name" value="Homeodomain-like"/>
    <property type="match status" value="1"/>
</dbReference>
<reference evidence="7" key="1">
    <citation type="submission" date="2016-02" db="EMBL/GenBank/DDBJ databases">
        <authorList>
            <person name="Rodrigo-Torres Lidia"/>
            <person name="Arahal R.David."/>
        </authorList>
    </citation>
    <scope>NUCLEOTIDE SEQUENCE [LARGE SCALE GENOMIC DNA]</scope>
    <source>
        <strain evidence="7">CECT 9029</strain>
    </source>
</reference>
<keyword evidence="3" id="KW-0804">Transcription</keyword>
<dbReference type="Pfam" id="PF16925">
    <property type="entry name" value="TetR_C_13"/>
    <property type="match status" value="1"/>
</dbReference>
<proteinExistence type="predicted"/>
<gene>
    <name evidence="6" type="primary">nemR</name>
    <name evidence="6" type="ORF">GCE9029_01511</name>
</gene>
<evidence type="ECO:0000259" key="5">
    <source>
        <dbReference type="PROSITE" id="PS50977"/>
    </source>
</evidence>